<dbReference type="PDB" id="5T51">
    <property type="method" value="X-ray"/>
    <property type="resolution" value="2.20 A"/>
    <property type="chains" value="B=1-102"/>
</dbReference>
<dbReference type="PDB" id="5T59">
    <property type="method" value="X-ray"/>
    <property type="resolution" value="2.40 A"/>
    <property type="chains" value="B/E=1-102"/>
</dbReference>
<keyword evidence="3 9" id="KW-0132">Cell division</keyword>
<evidence type="ECO:0000313" key="11">
    <source>
        <dbReference type="EMBL" id="CAG99295.1"/>
    </source>
</evidence>
<dbReference type="PaxDb" id="284590-Q6CPD1"/>
<dbReference type="STRING" id="284590.Q6CPD1"/>
<dbReference type="PANTHER" id="PTHR15459:SF3">
    <property type="entry name" value="POLYAMINE-MODULATED FACTOR 1"/>
    <property type="match status" value="1"/>
</dbReference>
<evidence type="ECO:0000256" key="8">
    <source>
        <dbReference type="ARBA" id="ARBA00023328"/>
    </source>
</evidence>
<dbReference type="PIRSF" id="PIRSF027153">
    <property type="entry name" value="Nnf1p"/>
    <property type="match status" value="1"/>
</dbReference>
<dbReference type="OMA" id="SSCFPEY"/>
<dbReference type="FunCoup" id="Q6CPD1">
    <property type="interactions" value="83"/>
</dbReference>
<evidence type="ECO:0000256" key="5">
    <source>
        <dbReference type="ARBA" id="ARBA00022838"/>
    </source>
</evidence>
<dbReference type="Proteomes" id="UP000000598">
    <property type="component" value="Chromosome E"/>
</dbReference>
<dbReference type="InterPro" id="IPR016851">
    <property type="entry name" value="Nnf1"/>
</dbReference>
<evidence type="ECO:0000256" key="4">
    <source>
        <dbReference type="ARBA" id="ARBA00022776"/>
    </source>
</evidence>
<comment type="subcellular location">
    <subcellularLocation>
        <location evidence="1 9">Chromosome</location>
        <location evidence="1 9">Centromere</location>
        <location evidence="1 9">Kinetochore</location>
    </subcellularLocation>
    <subcellularLocation>
        <location evidence="9">Nucleus</location>
    </subcellularLocation>
    <text evidence="9">Associated with the kinetochore.</text>
</comment>
<sequence>MSVDRYSGMEGTEHIRFQRLVQVCNKALEESIRKLQSWEKIHECFPNYGQTREGIENLTVCQQQVIKLWSNLSRVEFDAIFHERSIEEKLNQLDDLINKARSIDTSSSSKKLRKIDDLRPLELIEGNLQGAKESTLERINNKLQIIKESNEALETNLKDLNDNIFQELDQLQQVYDDMLNEKSMLPDETIKQAVSDMIIESRQTS</sequence>
<dbReference type="PDB" id="5T58">
    <property type="method" value="X-ray"/>
    <property type="resolution" value="3.21 A"/>
    <property type="chains" value="B=1-205"/>
</dbReference>
<dbReference type="InParanoid" id="Q6CPD1"/>
<keyword evidence="10" id="KW-0175">Coiled coil</keyword>
<dbReference type="SMR" id="Q6CPD1"/>
<dbReference type="PANTHER" id="PTHR15459">
    <property type="entry name" value="POLYAMINE-MODULATED FACTOR 1"/>
    <property type="match status" value="1"/>
</dbReference>
<gene>
    <name evidence="11" type="ORF">KLLA0_E05809g</name>
</gene>
<dbReference type="KEGG" id="kla:KLLA0_E05809g"/>
<keyword evidence="8 9" id="KW-0137">Centromere</keyword>
<dbReference type="eggNOG" id="ENOG502RZTQ">
    <property type="taxonomic scope" value="Eukaryota"/>
</dbReference>
<evidence type="ECO:0000256" key="9">
    <source>
        <dbReference type="PIRNR" id="PIRNR027153"/>
    </source>
</evidence>
<evidence type="ECO:0007829" key="13">
    <source>
        <dbReference type="PDB" id="5T51"/>
    </source>
</evidence>
<evidence type="ECO:0000256" key="7">
    <source>
        <dbReference type="ARBA" id="ARBA00023306"/>
    </source>
</evidence>
<accession>Q6CPD1</accession>
<evidence type="ECO:0000256" key="1">
    <source>
        <dbReference type="ARBA" id="ARBA00004629"/>
    </source>
</evidence>
<dbReference type="AlphaFoldDB" id="Q6CPD1"/>
<evidence type="ECO:0000256" key="6">
    <source>
        <dbReference type="ARBA" id="ARBA00023242"/>
    </source>
</evidence>
<organism evidence="11 12">
    <name type="scientific">Kluyveromyces lactis (strain ATCC 8585 / CBS 2359 / DSM 70799 / NBRC 1267 / NRRL Y-1140 / WM37)</name>
    <name type="common">Yeast</name>
    <name type="synonym">Candida sphaerica</name>
    <dbReference type="NCBI Taxonomy" id="284590"/>
    <lineage>
        <taxon>Eukaryota</taxon>
        <taxon>Fungi</taxon>
        <taxon>Dikarya</taxon>
        <taxon>Ascomycota</taxon>
        <taxon>Saccharomycotina</taxon>
        <taxon>Saccharomycetes</taxon>
        <taxon>Saccharomycetales</taxon>
        <taxon>Saccharomycetaceae</taxon>
        <taxon>Kluyveromyces</taxon>
    </lineage>
</organism>
<evidence type="ECO:0000256" key="10">
    <source>
        <dbReference type="SAM" id="Coils"/>
    </source>
</evidence>
<proteinExistence type="evidence at protein level"/>
<keyword evidence="7 9" id="KW-0131">Cell cycle</keyword>
<dbReference type="Pfam" id="PF03980">
    <property type="entry name" value="Nnf1"/>
    <property type="match status" value="1"/>
</dbReference>
<evidence type="ECO:0007829" key="14">
    <source>
        <dbReference type="PDB" id="5T58"/>
    </source>
</evidence>
<dbReference type="GO" id="GO:0005634">
    <property type="term" value="C:nucleus"/>
    <property type="evidence" value="ECO:0007669"/>
    <property type="project" value="UniProtKB-SubCell"/>
</dbReference>
<reference evidence="13 14" key="2">
    <citation type="journal article" date="2016" name="Cell">
        <title>Structure of the MIND Complex Defines a Regulatory Focus for Yeast Kinetochore Assembly.</title>
        <authorList>
            <person name="Dimitrova Y.N."/>
            <person name="Jenni S."/>
            <person name="Valverde R."/>
            <person name="Khin Y."/>
            <person name="Harrison S.C."/>
        </authorList>
    </citation>
    <scope>X-RAY CRYSTALLOGRAPHY (2.20 ANGSTROMS) OF 1-102</scope>
</reference>
<dbReference type="GO" id="GO:0007059">
    <property type="term" value="P:chromosome segregation"/>
    <property type="evidence" value="ECO:0007669"/>
    <property type="project" value="UniProtKB-UniRule"/>
</dbReference>
<feature type="coiled-coil region" evidence="10">
    <location>
        <begin position="136"/>
        <end position="181"/>
    </location>
</feature>
<name>Q6CPD1_KLULA</name>
<keyword evidence="6 9" id="KW-0539">Nucleus</keyword>
<dbReference type="GO" id="GO:0000444">
    <property type="term" value="C:MIS12/MIND type complex"/>
    <property type="evidence" value="ECO:0007669"/>
    <property type="project" value="UniProtKB-UniRule"/>
</dbReference>
<dbReference type="PDBsum" id="5T51"/>
<evidence type="ECO:0000313" key="12">
    <source>
        <dbReference type="Proteomes" id="UP000000598"/>
    </source>
</evidence>
<keyword evidence="2 9" id="KW-0158">Chromosome</keyword>
<dbReference type="EMBL" id="CR382125">
    <property type="protein sequence ID" value="CAG99295.1"/>
    <property type="molecule type" value="Genomic_DNA"/>
</dbReference>
<evidence type="ECO:0000256" key="2">
    <source>
        <dbReference type="ARBA" id="ARBA00022454"/>
    </source>
</evidence>
<keyword evidence="12" id="KW-1185">Reference proteome</keyword>
<dbReference type="PDBsum" id="5T58"/>
<keyword evidence="13 14" id="KW-0002">3D-structure</keyword>
<dbReference type="PDBsum" id="5T59"/>
<dbReference type="GO" id="GO:0051301">
    <property type="term" value="P:cell division"/>
    <property type="evidence" value="ECO:0007669"/>
    <property type="project" value="UniProtKB-UniRule"/>
</dbReference>
<keyword evidence="5 9" id="KW-0995">Kinetochore</keyword>
<dbReference type="HOGENOM" id="CLU_117280_0_0_1"/>
<reference evidence="11 12" key="1">
    <citation type="journal article" date="2004" name="Nature">
        <title>Genome evolution in yeasts.</title>
        <authorList>
            <consortium name="Genolevures"/>
            <person name="Dujon B."/>
            <person name="Sherman D."/>
            <person name="Fischer G."/>
            <person name="Durrens P."/>
            <person name="Casaregola S."/>
            <person name="Lafontaine I."/>
            <person name="de Montigny J."/>
            <person name="Marck C."/>
            <person name="Neuveglise C."/>
            <person name="Talla E."/>
            <person name="Goffard N."/>
            <person name="Frangeul L."/>
            <person name="Aigle M."/>
            <person name="Anthouard V."/>
            <person name="Babour A."/>
            <person name="Barbe V."/>
            <person name="Barnay S."/>
            <person name="Blanchin S."/>
            <person name="Beckerich J.M."/>
            <person name="Beyne E."/>
            <person name="Bleykasten C."/>
            <person name="Boisrame A."/>
            <person name="Boyer J."/>
            <person name="Cattolico L."/>
            <person name="Confanioleri F."/>
            <person name="de Daruvar A."/>
            <person name="Despons L."/>
            <person name="Fabre E."/>
            <person name="Fairhead C."/>
            <person name="Ferry-Dumazet H."/>
            <person name="Groppi A."/>
            <person name="Hantraye F."/>
            <person name="Hennequin C."/>
            <person name="Jauniaux N."/>
            <person name="Joyet P."/>
            <person name="Kachouri R."/>
            <person name="Kerrest A."/>
            <person name="Koszul R."/>
            <person name="Lemaire M."/>
            <person name="Lesur I."/>
            <person name="Ma L."/>
            <person name="Muller H."/>
            <person name="Nicaud J.M."/>
            <person name="Nikolski M."/>
            <person name="Oztas S."/>
            <person name="Ozier-Kalogeropoulos O."/>
            <person name="Pellenz S."/>
            <person name="Potier S."/>
            <person name="Richard G.F."/>
            <person name="Straub M.L."/>
            <person name="Suleau A."/>
            <person name="Swennene D."/>
            <person name="Tekaia F."/>
            <person name="Wesolowski-Louvel M."/>
            <person name="Westhof E."/>
            <person name="Wirth B."/>
            <person name="Zeniou-Meyer M."/>
            <person name="Zivanovic I."/>
            <person name="Bolotin-Fukuhara M."/>
            <person name="Thierry A."/>
            <person name="Bouchier C."/>
            <person name="Caudron B."/>
            <person name="Scarpelli C."/>
            <person name="Gaillardin C."/>
            <person name="Weissenbach J."/>
            <person name="Wincker P."/>
            <person name="Souciet J.L."/>
        </authorList>
    </citation>
    <scope>NUCLEOTIDE SEQUENCE [LARGE SCALE GENOMIC DNA]</scope>
    <source>
        <strain evidence="12">ATCC 8585 / CBS 2359 / DSM 70799 / NBRC 1267 / NRRL Y-1140 / WM37</strain>
    </source>
</reference>
<dbReference type="InterPro" id="IPR007128">
    <property type="entry name" value="PMF1/Nnf1"/>
</dbReference>
<protein>
    <recommendedName>
        <fullName evidence="9">Kinetochore-associated protein</fullName>
    </recommendedName>
</protein>
<evidence type="ECO:0000256" key="3">
    <source>
        <dbReference type="ARBA" id="ARBA00022618"/>
    </source>
</evidence>
<keyword evidence="4 9" id="KW-0498">Mitosis</keyword>